<evidence type="ECO:0000313" key="3">
    <source>
        <dbReference type="Proteomes" id="UP000653644"/>
    </source>
</evidence>
<keyword evidence="3" id="KW-1185">Reference proteome</keyword>
<feature type="region of interest" description="Disordered" evidence="1">
    <location>
        <begin position="1"/>
        <end position="21"/>
    </location>
</feature>
<reference evidence="3" key="1">
    <citation type="journal article" date="2019" name="Int. J. Syst. Evol. Microbiol.">
        <title>The Global Catalogue of Microorganisms (GCM) 10K type strain sequencing project: providing services to taxonomists for standard genome sequencing and annotation.</title>
        <authorList>
            <consortium name="The Broad Institute Genomics Platform"/>
            <consortium name="The Broad Institute Genome Sequencing Center for Infectious Disease"/>
            <person name="Wu L."/>
            <person name="Ma J."/>
        </authorList>
    </citation>
    <scope>NUCLEOTIDE SEQUENCE [LARGE SCALE GENOMIC DNA]</scope>
    <source>
        <strain evidence="3">JCM 4733</strain>
    </source>
</reference>
<dbReference type="EMBL" id="BMVN01000032">
    <property type="protein sequence ID" value="GHA53180.1"/>
    <property type="molecule type" value="Genomic_DNA"/>
</dbReference>
<feature type="compositionally biased region" description="Gly residues" evidence="1">
    <location>
        <begin position="1"/>
        <end position="13"/>
    </location>
</feature>
<organism evidence="2 3">
    <name type="scientific">Streptomyces canarius</name>
    <dbReference type="NCBI Taxonomy" id="285453"/>
    <lineage>
        <taxon>Bacteria</taxon>
        <taxon>Bacillati</taxon>
        <taxon>Actinomycetota</taxon>
        <taxon>Actinomycetes</taxon>
        <taxon>Kitasatosporales</taxon>
        <taxon>Streptomycetaceae</taxon>
        <taxon>Streptomyces</taxon>
    </lineage>
</organism>
<evidence type="ECO:0000256" key="1">
    <source>
        <dbReference type="SAM" id="MobiDB-lite"/>
    </source>
</evidence>
<comment type="caution">
    <text evidence="2">The sequence shown here is derived from an EMBL/GenBank/DDBJ whole genome shotgun (WGS) entry which is preliminary data.</text>
</comment>
<accession>A0ABQ3D135</accession>
<name>A0ABQ3D135_9ACTN</name>
<dbReference type="Proteomes" id="UP000653644">
    <property type="component" value="Unassembled WGS sequence"/>
</dbReference>
<protein>
    <submittedName>
        <fullName evidence="2">Uncharacterized protein</fullName>
    </submittedName>
</protein>
<dbReference type="RefSeq" id="WP_189892290.1">
    <property type="nucleotide sequence ID" value="NZ_BMVN01000032.1"/>
</dbReference>
<sequence>MSKGPGGPAGGTDAGPPGTRMVARRAGSSWLVHPWGAFDQRSWMYAAGLAHDPEHTLVVVDVPQGASAGFLHDVVRALPAGAAGLRVVFGRTPPGGAAQAGRWLAARTGRVVVTALGRPRPTAEGALFVEAGQGPGWTRYDPGGGTSGEGRRFPCPEWEQHLPADAWWVSRHTLAEPVPAGLWLRPARVTPVFPRHRALLTTRLSSRPDAVTVVVGAPGAEAVPLADVTRLWWTLPDQVRTVARFAPFGPVTLPAGMSLGTALAEKAGRAVRTYNGLPIGPGSRPDTAGKVVAVGSDGSPGRMVMARESVQFPPLRAGEHREPLVTGHHWPLRGLPLLRLGVYRHGPDAVVEVTPSGLWIRGRRERAGAASPSVPVDERHELVLYDSGDTRLVGEFRRIAGELAHMVSAEYGVPVVVRGVDTGRVDEP</sequence>
<evidence type="ECO:0000313" key="2">
    <source>
        <dbReference type="EMBL" id="GHA53180.1"/>
    </source>
</evidence>
<gene>
    <name evidence="2" type="ORF">GCM10010345_67440</name>
</gene>
<proteinExistence type="predicted"/>